<name>A0ABR4MVV7_9FUNG</name>
<evidence type="ECO:0000256" key="5">
    <source>
        <dbReference type="SAM" id="Coils"/>
    </source>
</evidence>
<evidence type="ECO:0000256" key="3">
    <source>
        <dbReference type="ARBA" id="ARBA00022833"/>
    </source>
</evidence>
<dbReference type="SMART" id="SM00064">
    <property type="entry name" value="FYVE"/>
    <property type="match status" value="1"/>
</dbReference>
<sequence length="1113" mass="117961">MMGSGDAGEMHATASQSAPAKTAPAPVNGRPAAAGASVASHADADPPASVVAANAAVPVEASDLVRELETTHKRNRVLEQLVEALRAKLRDAESQAARPSAPGAASSAAHTGAAQAQPAATPLSAGAPGAKAPAPAAHASRAAEAPSATGAEAGPAALGSSAQVSPSKKSKKQRQRAKSTEALRASDGTTATHKAESAVVAAAAARAAEEQQLARALFEQRLTLAHAETKAARDELAKMAIARYESESSSEMILLVSQEAVRLRLENDALKALLAESETLSTAQAAEIARLGELHARALEEASADAKQKHEFGSTAPSSDTYLHAISRGKALEQLLQTTTTQCAALQKEIERKDEMIRQHQMVIAEREGTIHAQVVELQKCQVMLSEANQVVASMRSEFAAVQDQVARAIAIGKSRDAALEERNEIIQKMEARIQYSYTHSLDVFLKKALFAGSDIHRLNREHWVQDRDARKCHLETCNVVFGTLNRRHHCRRCGNIFCSAHASHRMKLSLATLGYHPDGVETKVCDACSTEAHERASLDMTDFESLLAGRVTVPMKTVDRACNAWLERRLEFDVLARQMPRSRSFRLEARRLAAQAQALAQAQSLAQAGQHGQHGGRGEAGVTQLIEQSRAEHRQALRASGARPLLLAAHAEQPASAVLDAFLAQAASVAEGEAALRSRMLGLRFAGPPPPPSWNWMSTRALPMRLMRRAEQQQRAQAEHEMRQAERQRVLERRLNGGDAAADAAAAAGGVVHELHGALRSPPPLVELAARCIGRSLHSLVRNPAHRSFVEALPPHLKEPVMAAAERIDDRTVALFLDPGMTACSLVDSRISVKTLAKMLPVGPAAVTVATAAAAAASATSAGPAFRAAAAAHDDDEAAGLFGTSAGGHGARFIDVLEDAEMDTSADGSVVGTDSVDGDGVVEDWEALDEAAGDADGGGDAAILAWALAEAVAKAPARPRQPTRRTSHVGSPNVRGEPAAPPLLPLAAPIFRGYRHLDRLDISFSEHLPAGTVSALLVSAAPLLRHLDVSGCFTALEGPQFLDRVAARLGYLETLSMRFCLWLRTDTVLGVDWRVCLPRLDVLDVASCPLVNGPTVSRGLVQAGRQGITVCM</sequence>
<dbReference type="InterPro" id="IPR032675">
    <property type="entry name" value="LRR_dom_sf"/>
</dbReference>
<dbReference type="Pfam" id="PF01363">
    <property type="entry name" value="FYVE"/>
    <property type="match status" value="1"/>
</dbReference>
<dbReference type="Proteomes" id="UP001527925">
    <property type="component" value="Unassembled WGS sequence"/>
</dbReference>
<feature type="region of interest" description="Disordered" evidence="6">
    <location>
        <begin position="956"/>
        <end position="981"/>
    </location>
</feature>
<dbReference type="Gene3D" id="3.30.40.10">
    <property type="entry name" value="Zinc/RING finger domain, C3HC4 (zinc finger)"/>
    <property type="match status" value="1"/>
</dbReference>
<evidence type="ECO:0000259" key="7">
    <source>
        <dbReference type="PROSITE" id="PS50178"/>
    </source>
</evidence>
<dbReference type="InterPro" id="IPR011011">
    <property type="entry name" value="Znf_FYVE_PHD"/>
</dbReference>
<dbReference type="CDD" id="cd15760">
    <property type="entry name" value="FYVE_scVPS27p_like"/>
    <property type="match status" value="1"/>
</dbReference>
<accession>A0ABR4MVV7</accession>
<comment type="caution">
    <text evidence="8">The sequence shown here is derived from an EMBL/GenBank/DDBJ whole genome shotgun (WGS) entry which is preliminary data.</text>
</comment>
<protein>
    <submittedName>
        <fullName evidence="8">Zn finger protein</fullName>
    </submittedName>
</protein>
<evidence type="ECO:0000256" key="4">
    <source>
        <dbReference type="PROSITE-ProRule" id="PRU00091"/>
    </source>
</evidence>
<evidence type="ECO:0000313" key="9">
    <source>
        <dbReference type="Proteomes" id="UP001527925"/>
    </source>
</evidence>
<feature type="coiled-coil region" evidence="5">
    <location>
        <begin position="709"/>
        <end position="736"/>
    </location>
</feature>
<gene>
    <name evidence="8" type="primary">PIB2_2</name>
    <name evidence="8" type="ORF">HK105_209149</name>
</gene>
<feature type="compositionally biased region" description="Low complexity" evidence="6">
    <location>
        <begin position="94"/>
        <end position="167"/>
    </location>
</feature>
<keyword evidence="9" id="KW-1185">Reference proteome</keyword>
<evidence type="ECO:0000256" key="2">
    <source>
        <dbReference type="ARBA" id="ARBA00022771"/>
    </source>
</evidence>
<dbReference type="SUPFAM" id="SSF52047">
    <property type="entry name" value="RNI-like"/>
    <property type="match status" value="1"/>
</dbReference>
<reference evidence="8 9" key="1">
    <citation type="submission" date="2023-09" db="EMBL/GenBank/DDBJ databases">
        <title>Pangenome analysis of Batrachochytrium dendrobatidis and related Chytrids.</title>
        <authorList>
            <person name="Yacoub M.N."/>
            <person name="Stajich J.E."/>
            <person name="James T.Y."/>
        </authorList>
    </citation>
    <scope>NUCLEOTIDE SEQUENCE [LARGE SCALE GENOMIC DNA]</scope>
    <source>
        <strain evidence="8 9">JEL0888</strain>
    </source>
</reference>
<proteinExistence type="predicted"/>
<feature type="region of interest" description="Disordered" evidence="6">
    <location>
        <begin position="93"/>
        <end position="192"/>
    </location>
</feature>
<dbReference type="Gene3D" id="3.80.10.10">
    <property type="entry name" value="Ribonuclease Inhibitor"/>
    <property type="match status" value="1"/>
</dbReference>
<evidence type="ECO:0000256" key="1">
    <source>
        <dbReference type="ARBA" id="ARBA00022723"/>
    </source>
</evidence>
<dbReference type="SUPFAM" id="SSF57903">
    <property type="entry name" value="FYVE/PHD zinc finger"/>
    <property type="match status" value="1"/>
</dbReference>
<organism evidence="8 9">
    <name type="scientific">Polyrhizophydium stewartii</name>
    <dbReference type="NCBI Taxonomy" id="2732419"/>
    <lineage>
        <taxon>Eukaryota</taxon>
        <taxon>Fungi</taxon>
        <taxon>Fungi incertae sedis</taxon>
        <taxon>Chytridiomycota</taxon>
        <taxon>Chytridiomycota incertae sedis</taxon>
        <taxon>Chytridiomycetes</taxon>
        <taxon>Rhizophydiales</taxon>
        <taxon>Rhizophydiales incertae sedis</taxon>
        <taxon>Polyrhizophydium</taxon>
    </lineage>
</organism>
<evidence type="ECO:0000256" key="6">
    <source>
        <dbReference type="SAM" id="MobiDB-lite"/>
    </source>
</evidence>
<keyword evidence="2 4" id="KW-0863">Zinc-finger</keyword>
<dbReference type="PANTHER" id="PTHR23164">
    <property type="entry name" value="EARLY ENDOSOME ANTIGEN 1"/>
    <property type="match status" value="1"/>
</dbReference>
<dbReference type="InterPro" id="IPR017455">
    <property type="entry name" value="Znf_FYVE-rel"/>
</dbReference>
<dbReference type="PANTHER" id="PTHR23164:SF30">
    <property type="entry name" value="EARLY ENDOSOME ANTIGEN 1"/>
    <property type="match status" value="1"/>
</dbReference>
<dbReference type="EMBL" id="JADGIZ020000114">
    <property type="protein sequence ID" value="KAL2911385.1"/>
    <property type="molecule type" value="Genomic_DNA"/>
</dbReference>
<keyword evidence="3" id="KW-0862">Zinc</keyword>
<keyword evidence="1" id="KW-0479">Metal-binding</keyword>
<feature type="domain" description="FYVE-type" evidence="7">
    <location>
        <begin position="478"/>
        <end position="534"/>
    </location>
</feature>
<evidence type="ECO:0000313" key="8">
    <source>
        <dbReference type="EMBL" id="KAL2911385.1"/>
    </source>
</evidence>
<keyword evidence="5" id="KW-0175">Coiled coil</keyword>
<feature type="compositionally biased region" description="Low complexity" evidence="6">
    <location>
        <begin position="32"/>
        <end position="41"/>
    </location>
</feature>
<feature type="compositionally biased region" description="Basic residues" evidence="6">
    <location>
        <begin position="168"/>
        <end position="177"/>
    </location>
</feature>
<feature type="region of interest" description="Disordered" evidence="6">
    <location>
        <begin position="1"/>
        <end position="41"/>
    </location>
</feature>
<dbReference type="PROSITE" id="PS50178">
    <property type="entry name" value="ZF_FYVE"/>
    <property type="match status" value="1"/>
</dbReference>
<dbReference type="InterPro" id="IPR000306">
    <property type="entry name" value="Znf_FYVE"/>
</dbReference>
<dbReference type="InterPro" id="IPR013083">
    <property type="entry name" value="Znf_RING/FYVE/PHD"/>
</dbReference>